<keyword evidence="3" id="KW-0443">Lipid metabolism</keyword>
<feature type="signal peptide" evidence="4">
    <location>
        <begin position="1"/>
        <end position="36"/>
    </location>
</feature>
<keyword evidence="4" id="KW-0732">Signal</keyword>
<organism evidence="6 7">
    <name type="scientific">Calothrix parasitica NIES-267</name>
    <dbReference type="NCBI Taxonomy" id="1973488"/>
    <lineage>
        <taxon>Bacteria</taxon>
        <taxon>Bacillati</taxon>
        <taxon>Cyanobacteriota</taxon>
        <taxon>Cyanophyceae</taxon>
        <taxon>Nostocales</taxon>
        <taxon>Calotrichaceae</taxon>
        <taxon>Calothrix</taxon>
    </lineage>
</organism>
<feature type="chain" id="PRO_5013210044" description="DUF1400 domain-containing protein" evidence="4">
    <location>
        <begin position="37"/>
        <end position="545"/>
    </location>
</feature>
<dbReference type="OrthoDB" id="422423at2"/>
<dbReference type="Gene3D" id="3.40.50.1820">
    <property type="entry name" value="alpha/beta hydrolase"/>
    <property type="match status" value="1"/>
</dbReference>
<dbReference type="Pfam" id="PF07176">
    <property type="entry name" value="DUF1400"/>
    <property type="match status" value="1"/>
</dbReference>
<evidence type="ECO:0000313" key="6">
    <source>
        <dbReference type="EMBL" id="BAY87029.1"/>
    </source>
</evidence>
<dbReference type="PANTHER" id="PTHR10272:SF13">
    <property type="entry name" value="POLY(ETHYLENE TEREPHTHALATE) HYDROLASE"/>
    <property type="match status" value="1"/>
</dbReference>
<accession>A0A1Z4M0K9</accession>
<dbReference type="EMBL" id="AP018227">
    <property type="protein sequence ID" value="BAY87029.1"/>
    <property type="molecule type" value="Genomic_DNA"/>
</dbReference>
<gene>
    <name evidence="6" type="ORF">NIES267_65400</name>
</gene>
<dbReference type="Pfam" id="PF03403">
    <property type="entry name" value="PAF-AH_p_II"/>
    <property type="match status" value="1"/>
</dbReference>
<dbReference type="PANTHER" id="PTHR10272">
    <property type="entry name" value="PLATELET-ACTIVATING FACTOR ACETYLHYDROLASE"/>
    <property type="match status" value="1"/>
</dbReference>
<dbReference type="InterPro" id="IPR010802">
    <property type="entry name" value="DUF1400"/>
</dbReference>
<feature type="domain" description="DUF1400" evidence="5">
    <location>
        <begin position="36"/>
        <end position="162"/>
    </location>
</feature>
<evidence type="ECO:0000313" key="7">
    <source>
        <dbReference type="Proteomes" id="UP000218418"/>
    </source>
</evidence>
<protein>
    <recommendedName>
        <fullName evidence="5">DUF1400 domain-containing protein</fullName>
    </recommendedName>
</protein>
<evidence type="ECO:0000256" key="1">
    <source>
        <dbReference type="ARBA" id="ARBA00022801"/>
    </source>
</evidence>
<evidence type="ECO:0000256" key="4">
    <source>
        <dbReference type="SAM" id="SignalP"/>
    </source>
</evidence>
<sequence length="545" mass="60644">MTLPFYRYFRNLRTRTLVAALFGLCSSMLTMQPAYSAERIQFFYGPVGSTIELKELEEIAKTGKLENNSSILDNYLDEEQLVLFQSLLNTKFDIDVVGISQISYSSAGSKLLKRLGQIIQTENSLNGSKALRAALIFAADDEQGLTVMNVIRHFPLETIQINLPLTLKLAKENQEIFEKQTGVVANIRKLAESKAEKITAKSFKVDPREQGNYTWKLQTIPFQNPNRSQISSADLYLPNQLSNSSKQIPVAVISHGTASNRQTFAYLAKHLASHGYAVVVPEHLETSTQRFSKLFNGLEGPPDPNALLLLPQDITAVLDELERRAKSKPELKTLNLQAVGVLGQSLGGYTVLASAGAELSRDKLENACSSTVGERPIVNFSMLLQCRLLEVSAEKSLTVKDERIKAVIAINPFTSHIFGETGLNKLQAPVLFVAGTDDYFVPALPEQIKPFQQLQIKDKYLVVMENGTHFSTLEITEDGGGLPVPESLIGANPKKAQPQINSLSLAFFNRYILNQAESEMYLNQSYLNTFNSESFRFNIVRYFSE</sequence>
<keyword evidence="7" id="KW-1185">Reference proteome</keyword>
<dbReference type="GO" id="GO:0003847">
    <property type="term" value="F:1-alkyl-2-acetylglycerophosphocholine esterase activity"/>
    <property type="evidence" value="ECO:0007669"/>
    <property type="project" value="TreeGrafter"/>
</dbReference>
<evidence type="ECO:0000259" key="5">
    <source>
        <dbReference type="Pfam" id="PF07176"/>
    </source>
</evidence>
<evidence type="ECO:0000256" key="2">
    <source>
        <dbReference type="ARBA" id="ARBA00022963"/>
    </source>
</evidence>
<name>A0A1Z4M0K9_9CYAN</name>
<proteinExistence type="predicted"/>
<reference evidence="6 7" key="1">
    <citation type="submission" date="2017-06" db="EMBL/GenBank/DDBJ databases">
        <title>Genome sequencing of cyanobaciteial culture collection at National Institute for Environmental Studies (NIES).</title>
        <authorList>
            <person name="Hirose Y."/>
            <person name="Shimura Y."/>
            <person name="Fujisawa T."/>
            <person name="Nakamura Y."/>
            <person name="Kawachi M."/>
        </authorList>
    </citation>
    <scope>NUCLEOTIDE SEQUENCE [LARGE SCALE GENOMIC DNA]</scope>
    <source>
        <strain evidence="6 7">NIES-267</strain>
    </source>
</reference>
<dbReference type="AlphaFoldDB" id="A0A1Z4M0K9"/>
<keyword evidence="1" id="KW-0378">Hydrolase</keyword>
<dbReference type="InterPro" id="IPR029058">
    <property type="entry name" value="AB_hydrolase_fold"/>
</dbReference>
<keyword evidence="2" id="KW-0442">Lipid degradation</keyword>
<evidence type="ECO:0000256" key="3">
    <source>
        <dbReference type="ARBA" id="ARBA00023098"/>
    </source>
</evidence>
<dbReference type="Proteomes" id="UP000218418">
    <property type="component" value="Chromosome"/>
</dbReference>
<dbReference type="GO" id="GO:0016042">
    <property type="term" value="P:lipid catabolic process"/>
    <property type="evidence" value="ECO:0007669"/>
    <property type="project" value="UniProtKB-KW"/>
</dbReference>
<dbReference type="SUPFAM" id="SSF53474">
    <property type="entry name" value="alpha/beta-Hydrolases"/>
    <property type="match status" value="1"/>
</dbReference>